<evidence type="ECO:0000313" key="7">
    <source>
        <dbReference type="EMBL" id="KIO47491.1"/>
    </source>
</evidence>
<dbReference type="CDD" id="cd14014">
    <property type="entry name" value="STKc_PknB_like"/>
    <property type="match status" value="1"/>
</dbReference>
<keyword evidence="5" id="KW-0472">Membrane</keyword>
<accession>A0A0C3RIV9</accession>
<dbReference type="InterPro" id="IPR000719">
    <property type="entry name" value="Prot_kinase_dom"/>
</dbReference>
<feature type="domain" description="Protein kinase" evidence="6">
    <location>
        <begin position="1"/>
        <end position="375"/>
    </location>
</feature>
<dbReference type="Gene3D" id="1.10.510.10">
    <property type="entry name" value="Transferase(Phosphotransferase) domain 1"/>
    <property type="match status" value="1"/>
</dbReference>
<dbReference type="RefSeq" id="WP_041504647.1">
    <property type="nucleotide sequence ID" value="NZ_JPIU01000014.1"/>
</dbReference>
<feature type="transmembrane region" description="Helical" evidence="5">
    <location>
        <begin position="256"/>
        <end position="277"/>
    </location>
</feature>
<dbReference type="InterPro" id="IPR011009">
    <property type="entry name" value="Kinase-like_dom_sf"/>
</dbReference>
<evidence type="ECO:0000256" key="2">
    <source>
        <dbReference type="ARBA" id="ARBA00022741"/>
    </source>
</evidence>
<name>A0A0C3RIV9_9PORP</name>
<evidence type="ECO:0000256" key="4">
    <source>
        <dbReference type="ARBA" id="ARBA00022840"/>
    </source>
</evidence>
<keyword evidence="5" id="KW-1133">Transmembrane helix</keyword>
<proteinExistence type="predicted"/>
<keyword evidence="5" id="KW-0812">Transmembrane</keyword>
<keyword evidence="4" id="KW-0067">ATP-binding</keyword>
<keyword evidence="1" id="KW-0808">Transferase</keyword>
<dbReference type="GO" id="GO:0004674">
    <property type="term" value="F:protein serine/threonine kinase activity"/>
    <property type="evidence" value="ECO:0007669"/>
    <property type="project" value="TreeGrafter"/>
</dbReference>
<dbReference type="SUPFAM" id="SSF56112">
    <property type="entry name" value="Protein kinase-like (PK-like)"/>
    <property type="match status" value="1"/>
</dbReference>
<dbReference type="PROSITE" id="PS50011">
    <property type="entry name" value="PROTEIN_KINASE_DOM"/>
    <property type="match status" value="1"/>
</dbReference>
<dbReference type="InterPro" id="IPR008271">
    <property type="entry name" value="Ser/Thr_kinase_AS"/>
</dbReference>
<evidence type="ECO:0000259" key="6">
    <source>
        <dbReference type="PROSITE" id="PS50011"/>
    </source>
</evidence>
<evidence type="ECO:0000313" key="8">
    <source>
        <dbReference type="Proteomes" id="UP000031980"/>
    </source>
</evidence>
<evidence type="ECO:0000256" key="3">
    <source>
        <dbReference type="ARBA" id="ARBA00022777"/>
    </source>
</evidence>
<dbReference type="Pfam" id="PF00069">
    <property type="entry name" value="Pkinase"/>
    <property type="match status" value="1"/>
</dbReference>
<dbReference type="OrthoDB" id="9813021at2"/>
<evidence type="ECO:0000256" key="1">
    <source>
        <dbReference type="ARBA" id="ARBA00022679"/>
    </source>
</evidence>
<dbReference type="PROSITE" id="PS00108">
    <property type="entry name" value="PROTEIN_KINASE_ST"/>
    <property type="match status" value="1"/>
</dbReference>
<dbReference type="SMART" id="SM00220">
    <property type="entry name" value="S_TKc"/>
    <property type="match status" value="1"/>
</dbReference>
<gene>
    <name evidence="7" type="ORF">BA92_00285</name>
</gene>
<dbReference type="PANTHER" id="PTHR43289">
    <property type="entry name" value="MITOGEN-ACTIVATED PROTEIN KINASE KINASE KINASE 20-RELATED"/>
    <property type="match status" value="1"/>
</dbReference>
<dbReference type="PANTHER" id="PTHR43289:SF6">
    <property type="entry name" value="SERINE_THREONINE-PROTEIN KINASE NEKL-3"/>
    <property type="match status" value="1"/>
</dbReference>
<keyword evidence="8" id="KW-1185">Reference proteome</keyword>
<protein>
    <recommendedName>
        <fullName evidence="6">Protein kinase domain-containing protein</fullName>
    </recommendedName>
</protein>
<dbReference type="GO" id="GO:0005524">
    <property type="term" value="F:ATP binding"/>
    <property type="evidence" value="ECO:0007669"/>
    <property type="project" value="UniProtKB-KW"/>
</dbReference>
<comment type="caution">
    <text evidence="7">The sequence shown here is derived from an EMBL/GenBank/DDBJ whole genome shotgun (WGS) entry which is preliminary data.</text>
</comment>
<keyword evidence="3" id="KW-0418">Kinase</keyword>
<dbReference type="EMBL" id="JPIU01000014">
    <property type="protein sequence ID" value="KIO47491.1"/>
    <property type="molecule type" value="Genomic_DNA"/>
</dbReference>
<evidence type="ECO:0000256" key="5">
    <source>
        <dbReference type="SAM" id="Phobius"/>
    </source>
</evidence>
<keyword evidence="2" id="KW-0547">Nucleotide-binding</keyword>
<dbReference type="Proteomes" id="UP000031980">
    <property type="component" value="Unassembled WGS sequence"/>
</dbReference>
<dbReference type="AlphaFoldDB" id="A0A0C3RIV9"/>
<reference evidence="7 8" key="1">
    <citation type="submission" date="2014-07" db="EMBL/GenBank/DDBJ databases">
        <title>Porphyromonadaceae bacterium OUH 308042 = ATCC BAA-2681 = DSM 28342 draft genome.</title>
        <authorList>
            <person name="Sydenham T.V."/>
            <person name="Hasman H."/>
            <person name="Justensen U.S."/>
        </authorList>
    </citation>
    <scope>NUCLEOTIDE SEQUENCE [LARGE SCALE GENOMIC DNA]</scope>
    <source>
        <strain evidence="7 8">OUH 308042</strain>
    </source>
</reference>
<organism evidence="7 8">
    <name type="scientific">Sanguibacteroides justesenii</name>
    <dbReference type="NCBI Taxonomy" id="1547597"/>
    <lineage>
        <taxon>Bacteria</taxon>
        <taxon>Pseudomonadati</taxon>
        <taxon>Bacteroidota</taxon>
        <taxon>Bacteroidia</taxon>
        <taxon>Bacteroidales</taxon>
        <taxon>Porphyromonadaceae</taxon>
        <taxon>Sanguibacteroides</taxon>
    </lineage>
</organism>
<sequence>MTLLNSNSGIITDIKPETTSYFTNITLWYESDNGYCCLYKAQKLGKYHILKTLKSIYKDNPLYQELLQKEFQISYPLSHPHIVQTIGFEEIPGIGSSIIMEYIDGIHLREYLNSKNYNSHVILKILDEFCQALSYIHSLQIIHRDLKPENILITRNGSNVKLIDFGLSDTDSYSILKHPAGTLKYASPEQQVPQTAIDNKADIYSIGVILEEIIQTTHVKLPHVHKIIRRCTSELPTQRYTSTEEIIHLLHSKNKYLPYLSVLLITILTTGVLLLGYHWGLKQNVNRYSQSTNIYNKIVQQAQHITELRCQKLYDWYDAITTQDSLSLWLNEYSNLVREVNQQVDSILKQNISPSAPEYHLYKTSLNKLTENIWIDYFYKNQNKFLTSPPALKIYNE</sequence>